<keyword evidence="6 12" id="KW-0418">Kinase</keyword>
<feature type="domain" description="PAS" evidence="9">
    <location>
        <begin position="142"/>
        <end position="181"/>
    </location>
</feature>
<evidence type="ECO:0000256" key="1">
    <source>
        <dbReference type="ARBA" id="ARBA00000085"/>
    </source>
</evidence>
<dbReference type="CDD" id="cd00130">
    <property type="entry name" value="PAS"/>
    <property type="match status" value="2"/>
</dbReference>
<comment type="catalytic activity">
    <reaction evidence="1">
        <text>ATP + protein L-histidine = ADP + protein N-phospho-L-histidine.</text>
        <dbReference type="EC" id="2.7.13.3"/>
    </reaction>
</comment>
<evidence type="ECO:0000256" key="8">
    <source>
        <dbReference type="ARBA" id="ARBA00023026"/>
    </source>
</evidence>
<keyword evidence="7" id="KW-0067">ATP-binding</keyword>
<feature type="domain" description="PAC" evidence="10">
    <location>
        <begin position="220"/>
        <end position="272"/>
    </location>
</feature>
<dbReference type="Proteomes" id="UP001268610">
    <property type="component" value="Unassembled WGS sequence"/>
</dbReference>
<dbReference type="InterPro" id="IPR035965">
    <property type="entry name" value="PAS-like_dom_sf"/>
</dbReference>
<dbReference type="InterPro" id="IPR000700">
    <property type="entry name" value="PAS-assoc_C"/>
</dbReference>
<dbReference type="InterPro" id="IPR003594">
    <property type="entry name" value="HATPase_dom"/>
</dbReference>
<evidence type="ECO:0000256" key="2">
    <source>
        <dbReference type="ARBA" id="ARBA00012438"/>
    </source>
</evidence>
<dbReference type="SMART" id="SM00387">
    <property type="entry name" value="HATPase_c"/>
    <property type="match status" value="1"/>
</dbReference>
<dbReference type="InterPro" id="IPR013656">
    <property type="entry name" value="PAS_4"/>
</dbReference>
<dbReference type="InterPro" id="IPR036890">
    <property type="entry name" value="HATPase_C_sf"/>
</dbReference>
<dbReference type="InterPro" id="IPR001610">
    <property type="entry name" value="PAC"/>
</dbReference>
<reference evidence="11" key="2">
    <citation type="submission" date="2023-04" db="EMBL/GenBank/DDBJ databases">
        <title>Genomic characterization of faba bean (Vicia faba) microsymbionts in Mexican soils.</title>
        <authorList>
            <person name="Rivera Orduna F.N."/>
            <person name="Guevara-Luna J."/>
            <person name="Yan J."/>
            <person name="Arroyo-Herrera I."/>
            <person name="Li Y."/>
            <person name="Vasquez-Murrieta M.S."/>
            <person name="Wang E.T."/>
        </authorList>
    </citation>
    <scope>NUCLEOTIDE SEQUENCE</scope>
    <source>
        <strain evidence="11">CH26</strain>
    </source>
</reference>
<dbReference type="Pfam" id="PF07568">
    <property type="entry name" value="HisKA_2"/>
    <property type="match status" value="1"/>
</dbReference>
<dbReference type="PROSITE" id="PS50112">
    <property type="entry name" value="PAS"/>
    <property type="match status" value="2"/>
</dbReference>
<dbReference type="AlphaFoldDB" id="A0A2A6K964"/>
<dbReference type="PANTHER" id="PTHR41523">
    <property type="entry name" value="TWO-COMPONENT SYSTEM SENSOR PROTEIN"/>
    <property type="match status" value="1"/>
</dbReference>
<dbReference type="SMART" id="SM00086">
    <property type="entry name" value="PAC"/>
    <property type="match status" value="2"/>
</dbReference>
<comment type="caution">
    <text evidence="11">The sequence shown here is derived from an EMBL/GenBank/DDBJ whole genome shotgun (WGS) entry which is preliminary data.</text>
</comment>
<protein>
    <recommendedName>
        <fullName evidence="2">histidine kinase</fullName>
        <ecNumber evidence="2">2.7.13.3</ecNumber>
    </recommendedName>
</protein>
<dbReference type="SUPFAM" id="SSF55874">
    <property type="entry name" value="ATPase domain of HSP90 chaperone/DNA topoisomerase II/histidine kinase"/>
    <property type="match status" value="1"/>
</dbReference>
<dbReference type="RefSeq" id="WP_003567940.1">
    <property type="nucleotide sequence ID" value="NZ_JAVLSD010000034.1"/>
</dbReference>
<evidence type="ECO:0000313" key="11">
    <source>
        <dbReference type="EMBL" id="MDR9777327.1"/>
    </source>
</evidence>
<keyword evidence="8" id="KW-0843">Virulence</keyword>
<proteinExistence type="predicted"/>
<keyword evidence="3" id="KW-0597">Phosphoprotein</keyword>
<dbReference type="EC" id="2.7.13.3" evidence="2"/>
<dbReference type="SUPFAM" id="SSF55785">
    <property type="entry name" value="PYP-like sensor domain (PAS domain)"/>
    <property type="match status" value="2"/>
</dbReference>
<evidence type="ECO:0000313" key="13">
    <source>
        <dbReference type="Proteomes" id="UP000219914"/>
    </source>
</evidence>
<accession>A0A2A6K964</accession>
<dbReference type="InterPro" id="IPR000014">
    <property type="entry name" value="PAS"/>
</dbReference>
<dbReference type="GO" id="GO:0005524">
    <property type="term" value="F:ATP binding"/>
    <property type="evidence" value="ECO:0007669"/>
    <property type="project" value="UniProtKB-KW"/>
</dbReference>
<dbReference type="Gene3D" id="3.30.450.20">
    <property type="entry name" value="PAS domain"/>
    <property type="match status" value="2"/>
</dbReference>
<dbReference type="InterPro" id="IPR011495">
    <property type="entry name" value="Sig_transdc_His_kin_sub2_dim/P"/>
</dbReference>
<evidence type="ECO:0000256" key="4">
    <source>
        <dbReference type="ARBA" id="ARBA00022679"/>
    </source>
</evidence>
<gene>
    <name evidence="12" type="ORF">CO674_22190</name>
    <name evidence="11" type="ORF">RJJ65_32745</name>
</gene>
<evidence type="ECO:0000256" key="7">
    <source>
        <dbReference type="ARBA" id="ARBA00022840"/>
    </source>
</evidence>
<dbReference type="NCBIfam" id="TIGR00229">
    <property type="entry name" value="sensory_box"/>
    <property type="match status" value="2"/>
</dbReference>
<dbReference type="Pfam" id="PF13426">
    <property type="entry name" value="PAS_9"/>
    <property type="match status" value="1"/>
</dbReference>
<evidence type="ECO:0000259" key="10">
    <source>
        <dbReference type="PROSITE" id="PS50113"/>
    </source>
</evidence>
<keyword evidence="5" id="KW-0547">Nucleotide-binding</keyword>
<name>A0A2A6K964_9HYPH</name>
<dbReference type="PANTHER" id="PTHR41523:SF8">
    <property type="entry name" value="ETHYLENE RESPONSE SENSOR PROTEIN"/>
    <property type="match status" value="1"/>
</dbReference>
<dbReference type="SMART" id="SM00091">
    <property type="entry name" value="PAS"/>
    <property type="match status" value="2"/>
</dbReference>
<keyword evidence="4" id="KW-0808">Transferase</keyword>
<dbReference type="Proteomes" id="UP000219914">
    <property type="component" value="Unassembled WGS sequence"/>
</dbReference>
<dbReference type="Pfam" id="PF02518">
    <property type="entry name" value="HATPase_c"/>
    <property type="match status" value="1"/>
</dbReference>
<evidence type="ECO:0000256" key="6">
    <source>
        <dbReference type="ARBA" id="ARBA00022777"/>
    </source>
</evidence>
<keyword evidence="13" id="KW-1185">Reference proteome</keyword>
<dbReference type="GO" id="GO:0004673">
    <property type="term" value="F:protein histidine kinase activity"/>
    <property type="evidence" value="ECO:0007669"/>
    <property type="project" value="UniProtKB-EC"/>
</dbReference>
<dbReference type="Pfam" id="PF08448">
    <property type="entry name" value="PAS_4"/>
    <property type="match status" value="1"/>
</dbReference>
<evidence type="ECO:0000313" key="14">
    <source>
        <dbReference type="Proteomes" id="UP001268610"/>
    </source>
</evidence>
<sequence length="473" mass="51779">MGNVELVSGGPIVSQTNVFPDDYEDFFENGAVALHLIGADGTILRANQAELDLLGYAADEYIGRQISDFHADADIISEMLARLKAGEKLIRFAARMRAKDGSIKHVETTSSGQFRNGEFINTRCFTIDVTEVVDVRRQLARKDEEMRQVLEALPAAVYTTDAHGKITYFNRAAVELAGREPIVGEDEWCVTFRLFTADGQPLPHHECPMAIALKENRPVRGVEAMAQRPDGSMFPFLPFPTPMRNDDGELTGAVNMLVDISDRKLAETNQRVFLDELNHRVKNNMMMLYALIRSAERESDSHEARIVLNDAAQRVGAMAAAQQALYTEHDRSEVDASNFVNAVCDSARQAFSESVTLHIDVAADAGSLTNDVTMPLALVLNELLTNAAKHGCDDAGNCEIWVSLTRSDGDFLLTVRDSGPGFDFKVTGRRSSGTGLVSGLVRQLRGSFSVAPGPGARCTVRFAGQFQSESSLD</sequence>
<evidence type="ECO:0000313" key="12">
    <source>
        <dbReference type="EMBL" id="PDT21334.1"/>
    </source>
</evidence>
<dbReference type="Gene3D" id="3.30.565.10">
    <property type="entry name" value="Histidine kinase-like ATPase, C-terminal domain"/>
    <property type="match status" value="1"/>
</dbReference>
<feature type="domain" description="PAS" evidence="9">
    <location>
        <begin position="19"/>
        <end position="69"/>
    </location>
</feature>
<dbReference type="PROSITE" id="PS50113">
    <property type="entry name" value="PAC"/>
    <property type="match status" value="1"/>
</dbReference>
<evidence type="ECO:0000259" key="9">
    <source>
        <dbReference type="PROSITE" id="PS50112"/>
    </source>
</evidence>
<organism evidence="11 14">
    <name type="scientific">Rhizobium hidalgonense</name>
    <dbReference type="NCBI Taxonomy" id="1538159"/>
    <lineage>
        <taxon>Bacteria</taxon>
        <taxon>Pseudomonadati</taxon>
        <taxon>Pseudomonadota</taxon>
        <taxon>Alphaproteobacteria</taxon>
        <taxon>Hyphomicrobiales</taxon>
        <taxon>Rhizobiaceae</taxon>
        <taxon>Rhizobium/Agrobacterium group</taxon>
        <taxon>Rhizobium</taxon>
    </lineage>
</organism>
<reference evidence="12 13" key="1">
    <citation type="submission" date="2017-09" db="EMBL/GenBank/DDBJ databases">
        <title>Comparative genomics of rhizobia isolated from Phaseolus vulgaris in China.</title>
        <authorList>
            <person name="Tong W."/>
        </authorList>
    </citation>
    <scope>NUCLEOTIDE SEQUENCE [LARGE SCALE GENOMIC DNA]</scope>
    <source>
        <strain evidence="12 13">FH14</strain>
    </source>
</reference>
<evidence type="ECO:0000256" key="5">
    <source>
        <dbReference type="ARBA" id="ARBA00022741"/>
    </source>
</evidence>
<dbReference type="EMBL" id="JAVLSF010000038">
    <property type="protein sequence ID" value="MDR9777327.1"/>
    <property type="molecule type" value="Genomic_DNA"/>
</dbReference>
<evidence type="ECO:0000256" key="3">
    <source>
        <dbReference type="ARBA" id="ARBA00022553"/>
    </source>
</evidence>
<dbReference type="EMBL" id="NWSY01000018">
    <property type="protein sequence ID" value="PDT21334.1"/>
    <property type="molecule type" value="Genomic_DNA"/>
</dbReference>